<dbReference type="EMBL" id="CADIKF010000014">
    <property type="protein sequence ID" value="CAB3755673.1"/>
    <property type="molecule type" value="Genomic_DNA"/>
</dbReference>
<evidence type="ECO:0000313" key="1">
    <source>
        <dbReference type="EMBL" id="CAB3755673.1"/>
    </source>
</evidence>
<evidence type="ECO:0000313" key="2">
    <source>
        <dbReference type="Proteomes" id="UP000494329"/>
    </source>
</evidence>
<accession>A0A6J5DP06</accession>
<proteinExistence type="predicted"/>
<dbReference type="RefSeq" id="WP_175110968.1">
    <property type="nucleotide sequence ID" value="NZ_CADIKF010000014.1"/>
</dbReference>
<keyword evidence="2" id="KW-1185">Reference proteome</keyword>
<dbReference type="Proteomes" id="UP000494329">
    <property type="component" value="Unassembled WGS sequence"/>
</dbReference>
<dbReference type="AlphaFoldDB" id="A0A6J5DP06"/>
<gene>
    <name evidence="1" type="ORF">LMG29739_02241</name>
</gene>
<reference evidence="1 2" key="1">
    <citation type="submission" date="2020-04" db="EMBL/GenBank/DDBJ databases">
        <authorList>
            <person name="De Canck E."/>
        </authorList>
    </citation>
    <scope>NUCLEOTIDE SEQUENCE [LARGE SCALE GENOMIC DNA]</scope>
    <source>
        <strain evidence="1 2">LMG 29739</strain>
    </source>
</reference>
<organism evidence="1 2">
    <name type="scientific">Paraburkholderia solisilvae</name>
    <dbReference type="NCBI Taxonomy" id="624376"/>
    <lineage>
        <taxon>Bacteria</taxon>
        <taxon>Pseudomonadati</taxon>
        <taxon>Pseudomonadota</taxon>
        <taxon>Betaproteobacteria</taxon>
        <taxon>Burkholderiales</taxon>
        <taxon>Burkholderiaceae</taxon>
        <taxon>Paraburkholderia</taxon>
    </lineage>
</organism>
<protein>
    <submittedName>
        <fullName evidence="1">Uncharacterized protein</fullName>
    </submittedName>
</protein>
<name>A0A6J5DP06_9BURK</name>
<sequence>MYQPIAKHPLSPAVPAIDDDVFASMWDIFVNIGKFWGNMDDATPHRAELYSFMLDRIRLRPIYGQYYANARDVMRELIREFGSEAAYTRLFTDKDANRVPAETPLAVVRQMVSNEFIALQLCLGGFKASGAVNYCGYIGGPNIPGAQTPYRTPDLPSSSGAEQ</sequence>